<feature type="domain" description="Xylose isomerase-like TIM barrel" evidence="1">
    <location>
        <begin position="33"/>
        <end position="264"/>
    </location>
</feature>
<dbReference type="Gene3D" id="3.20.20.150">
    <property type="entry name" value="Divalent-metal-dependent TIM barrel enzymes"/>
    <property type="match status" value="1"/>
</dbReference>
<proteinExistence type="predicted"/>
<accession>A0ABV5LPB2</accession>
<evidence type="ECO:0000259" key="1">
    <source>
        <dbReference type="Pfam" id="PF01261"/>
    </source>
</evidence>
<dbReference type="PANTHER" id="PTHR12110:SF41">
    <property type="entry name" value="INOSOSE DEHYDRATASE"/>
    <property type="match status" value="1"/>
</dbReference>
<reference evidence="2 3" key="1">
    <citation type="submission" date="2024-09" db="EMBL/GenBank/DDBJ databases">
        <authorList>
            <person name="Sun Q."/>
            <person name="Mori K."/>
        </authorList>
    </citation>
    <scope>NUCLEOTIDE SEQUENCE [LARGE SCALE GENOMIC DNA]</scope>
    <source>
        <strain evidence="2 3">TISTR 1856</strain>
    </source>
</reference>
<dbReference type="RefSeq" id="WP_380139670.1">
    <property type="nucleotide sequence ID" value="NZ_JBHLUI010000012.1"/>
</dbReference>
<dbReference type="PANTHER" id="PTHR12110">
    <property type="entry name" value="HYDROXYPYRUVATE ISOMERASE"/>
    <property type="match status" value="1"/>
</dbReference>
<dbReference type="Pfam" id="PF01261">
    <property type="entry name" value="AP_endonuc_2"/>
    <property type="match status" value="1"/>
</dbReference>
<keyword evidence="3" id="KW-1185">Reference proteome</keyword>
<dbReference type="InterPro" id="IPR036237">
    <property type="entry name" value="Xyl_isomerase-like_sf"/>
</dbReference>
<organism evidence="2 3">
    <name type="scientific">Kineococcus gynurae</name>
    <dbReference type="NCBI Taxonomy" id="452979"/>
    <lineage>
        <taxon>Bacteria</taxon>
        <taxon>Bacillati</taxon>
        <taxon>Actinomycetota</taxon>
        <taxon>Actinomycetes</taxon>
        <taxon>Kineosporiales</taxon>
        <taxon>Kineosporiaceae</taxon>
        <taxon>Kineococcus</taxon>
    </lineage>
</organism>
<dbReference type="EMBL" id="JBHMDM010000001">
    <property type="protein sequence ID" value="MFB9375932.1"/>
    <property type="molecule type" value="Genomic_DNA"/>
</dbReference>
<dbReference type="InterPro" id="IPR013022">
    <property type="entry name" value="Xyl_isomerase-like_TIM-brl"/>
</dbReference>
<protein>
    <submittedName>
        <fullName evidence="2">TIM barrel protein</fullName>
    </submittedName>
</protein>
<comment type="caution">
    <text evidence="2">The sequence shown here is derived from an EMBL/GenBank/DDBJ whole genome shotgun (WGS) entry which is preliminary data.</text>
</comment>
<sequence>MADKSRLVLGTAPDSWGVWFASDPHQVTWDVYLDEVARVGYRWTELGPQGFLPQDPARLQDELAARELTVSGGTVFAGLHRGAEALAEAKETFGREARLLAAVGAKYLVHLPEQYTDMHSGAATEGADLDAEQWNNLVTGTDELGRYVHEQFGVELVFHPHVDTHVDTQDRIERFLTDTDPEFVNLCLDTGHIAYCEGDNLQIIERFGERVTYVHLKSVDPAVRARALAENLPLSEAVKLGVMCEPAYGEPPMPALLDALAGLDRDIFTVIEQDLYPVAPDVPLPIAARTAGYFTACGVGPVRRWPS</sequence>
<dbReference type="InterPro" id="IPR050312">
    <property type="entry name" value="IolE/XylAMocC-like"/>
</dbReference>
<evidence type="ECO:0000313" key="3">
    <source>
        <dbReference type="Proteomes" id="UP001589748"/>
    </source>
</evidence>
<gene>
    <name evidence="2" type="ORF">ACFFVI_03015</name>
</gene>
<evidence type="ECO:0000313" key="2">
    <source>
        <dbReference type="EMBL" id="MFB9375932.1"/>
    </source>
</evidence>
<name>A0ABV5LPB2_9ACTN</name>
<dbReference type="Proteomes" id="UP001589748">
    <property type="component" value="Unassembled WGS sequence"/>
</dbReference>
<dbReference type="SUPFAM" id="SSF51658">
    <property type="entry name" value="Xylose isomerase-like"/>
    <property type="match status" value="1"/>
</dbReference>